<accession>A0A4R4WP26</accession>
<keyword evidence="2" id="KW-1185">Reference proteome</keyword>
<protein>
    <submittedName>
        <fullName evidence="1">Uncharacterized protein</fullName>
    </submittedName>
</protein>
<organism evidence="1 2">
    <name type="scientific">Nonomuraea diastatica</name>
    <dbReference type="NCBI Taxonomy" id="1848329"/>
    <lineage>
        <taxon>Bacteria</taxon>
        <taxon>Bacillati</taxon>
        <taxon>Actinomycetota</taxon>
        <taxon>Actinomycetes</taxon>
        <taxon>Streptosporangiales</taxon>
        <taxon>Streptosporangiaceae</taxon>
        <taxon>Nonomuraea</taxon>
    </lineage>
</organism>
<name>A0A4R4WP26_9ACTN</name>
<dbReference type="OrthoDB" id="9991575at2"/>
<reference evidence="1 2" key="1">
    <citation type="submission" date="2019-03" db="EMBL/GenBank/DDBJ databases">
        <title>Draft genome sequences of novel Actinobacteria.</title>
        <authorList>
            <person name="Sahin N."/>
            <person name="Ay H."/>
            <person name="Saygin H."/>
        </authorList>
    </citation>
    <scope>NUCLEOTIDE SEQUENCE [LARGE SCALE GENOMIC DNA]</scope>
    <source>
        <strain evidence="1 2">KC712</strain>
    </source>
</reference>
<dbReference type="EMBL" id="SMKP01000053">
    <property type="protein sequence ID" value="TDD19757.1"/>
    <property type="molecule type" value="Genomic_DNA"/>
</dbReference>
<comment type="caution">
    <text evidence="1">The sequence shown here is derived from an EMBL/GenBank/DDBJ whole genome shotgun (WGS) entry which is preliminary data.</text>
</comment>
<dbReference type="RefSeq" id="WP_132510167.1">
    <property type="nucleotide sequence ID" value="NZ_SMKP01000053.1"/>
</dbReference>
<evidence type="ECO:0000313" key="1">
    <source>
        <dbReference type="EMBL" id="TDD19757.1"/>
    </source>
</evidence>
<evidence type="ECO:0000313" key="2">
    <source>
        <dbReference type="Proteomes" id="UP000294543"/>
    </source>
</evidence>
<gene>
    <name evidence="1" type="ORF">E1294_19775</name>
</gene>
<proteinExistence type="predicted"/>
<dbReference type="Proteomes" id="UP000294543">
    <property type="component" value="Unassembled WGS sequence"/>
</dbReference>
<sequence length="233" mass="25054">MSDAFKIPAPDASSSTWMPFDQADLRDMQYATLAMLAYGAAVFPQLKETVVMTGLTVPSDPHELHRVADGWSSFAGSVYGAGRTAQQLHDNVSPASWQAPERDQSGQQMAGFVVDSDSDSESAEGLAFLLRCVANISTVGIYLRFLLASWLVANLVWVSLLGGPATRFYTHLQADWLKSCIQDSTSKLQAFLMRCAVRAGVATFAAGYAHFGLSDGFEPSWAEGREGGTTANA</sequence>
<dbReference type="AlphaFoldDB" id="A0A4R4WP26"/>